<evidence type="ECO:0000256" key="2">
    <source>
        <dbReference type="SAM" id="MobiDB-lite"/>
    </source>
</evidence>
<dbReference type="VEuPathDB" id="AmoebaDB:EIN_010820"/>
<name>L7FNS8_ENTIV</name>
<dbReference type="KEGG" id="eiv:EIN_010820"/>
<feature type="coiled-coil region" evidence="1">
    <location>
        <begin position="492"/>
        <end position="547"/>
    </location>
</feature>
<dbReference type="EMBL" id="KB206193">
    <property type="protein sequence ID" value="ELP94556.1"/>
    <property type="molecule type" value="Genomic_DNA"/>
</dbReference>
<feature type="region of interest" description="Disordered" evidence="2">
    <location>
        <begin position="52"/>
        <end position="76"/>
    </location>
</feature>
<feature type="compositionally biased region" description="Basic and acidic residues" evidence="2">
    <location>
        <begin position="60"/>
        <end position="76"/>
    </location>
</feature>
<feature type="region of interest" description="Disordered" evidence="2">
    <location>
        <begin position="379"/>
        <end position="416"/>
    </location>
</feature>
<feature type="compositionally biased region" description="Basic and acidic residues" evidence="2">
    <location>
        <begin position="113"/>
        <end position="123"/>
    </location>
</feature>
<accession>L7FNS8</accession>
<sequence length="554" mass="63212">MILPIPKNDLKKTQLALDDTEKKLDQQVTQNKKASDERDGCNQQLQAEKTKTAALTTAKNAKDKNRKLDSSKKDAQRKIAELTKRIEDGLNDSDMLKAQKADYEAQIQALKDDTEKTEKDLAGARKRFGRFRRRSADNEKRTKAKSVVDAKLKDAEREKAALNEEVEAANEKLRITKNDLGRTKAEFDQLQQNFDYLKKNADTDAADKEKLNGTVNESNKKIEELSAKVDEFSGVITRKEQEFAGANEELETVKKDKFAKEIEAKKLKAENDEIKEKVKNLAYDKDQLSSEKKKLQDEYDQLINLVNGHEDETNNLNGSIKKLQRDLEINKTELTELRDRTANDNEKIVGYEKWSVEDASKIENYESHIKALEAQKKMALDDKTEAEKTAADQSDKRKKMEDQVKHSMHKFQEKNMLNARIAEIQTQPDEERQKADSADAVRKADLQKELEKDRAMKQKPDKKTQKLRVKVTDSEAKLADAGATGASIAKLKAKYETEFEGIETEKKEAQNAAVKAKKQAKQYTRKVEEAERKLAKFEQKESTINTQISKIQAV</sequence>
<organism evidence="3 4">
    <name type="scientific">Entamoeba invadens IP1</name>
    <dbReference type="NCBI Taxonomy" id="370355"/>
    <lineage>
        <taxon>Eukaryota</taxon>
        <taxon>Amoebozoa</taxon>
        <taxon>Evosea</taxon>
        <taxon>Archamoebae</taxon>
        <taxon>Mastigamoebida</taxon>
        <taxon>Entamoebidae</taxon>
        <taxon>Entamoeba</taxon>
    </lineage>
</organism>
<dbReference type="OrthoDB" id="10255522at2759"/>
<dbReference type="AlphaFoldDB" id="L7FNS8"/>
<keyword evidence="1" id="KW-0175">Coiled coil</keyword>
<evidence type="ECO:0000313" key="4">
    <source>
        <dbReference type="Proteomes" id="UP000014680"/>
    </source>
</evidence>
<dbReference type="GeneID" id="14893545"/>
<feature type="compositionally biased region" description="Basic and acidic residues" evidence="2">
    <location>
        <begin position="379"/>
        <end position="413"/>
    </location>
</feature>
<protein>
    <submittedName>
        <fullName evidence="3">Ankycorbin, putative</fullName>
    </submittedName>
</protein>
<feature type="compositionally biased region" description="Basic and acidic residues" evidence="2">
    <location>
        <begin position="134"/>
        <end position="146"/>
    </location>
</feature>
<dbReference type="OMA" id="NQSIREM"/>
<keyword evidence="4" id="KW-1185">Reference proteome</keyword>
<feature type="compositionally biased region" description="Basic residues" evidence="2">
    <location>
        <begin position="124"/>
        <end position="133"/>
    </location>
</feature>
<dbReference type="Proteomes" id="UP000014680">
    <property type="component" value="Unassembled WGS sequence"/>
</dbReference>
<reference evidence="3 4" key="1">
    <citation type="submission" date="2012-10" db="EMBL/GenBank/DDBJ databases">
        <authorList>
            <person name="Zafar N."/>
            <person name="Inman J."/>
            <person name="Hall N."/>
            <person name="Lorenzi H."/>
            <person name="Caler E."/>
        </authorList>
    </citation>
    <scope>NUCLEOTIDE SEQUENCE [LARGE SCALE GENOMIC DNA]</scope>
    <source>
        <strain evidence="3 4">IP1</strain>
    </source>
</reference>
<evidence type="ECO:0000313" key="3">
    <source>
        <dbReference type="EMBL" id="ELP94556.1"/>
    </source>
</evidence>
<feature type="region of interest" description="Disordered" evidence="2">
    <location>
        <begin position="446"/>
        <end position="469"/>
    </location>
</feature>
<proteinExistence type="predicted"/>
<dbReference type="RefSeq" id="XP_004261327.1">
    <property type="nucleotide sequence ID" value="XM_004261279.1"/>
</dbReference>
<dbReference type="Gene3D" id="1.20.5.340">
    <property type="match status" value="1"/>
</dbReference>
<evidence type="ECO:0000256" key="1">
    <source>
        <dbReference type="SAM" id="Coils"/>
    </source>
</evidence>
<gene>
    <name evidence="3" type="ORF">EIN_010820</name>
</gene>
<feature type="region of interest" description="Disordered" evidence="2">
    <location>
        <begin position="113"/>
        <end position="146"/>
    </location>
</feature>